<organism evidence="3 4">
    <name type="scientific">Deinococcus indicus</name>
    <dbReference type="NCBI Taxonomy" id="223556"/>
    <lineage>
        <taxon>Bacteria</taxon>
        <taxon>Thermotogati</taxon>
        <taxon>Deinococcota</taxon>
        <taxon>Deinococci</taxon>
        <taxon>Deinococcales</taxon>
        <taxon>Deinococcaceae</taxon>
        <taxon>Deinococcus</taxon>
    </lineage>
</organism>
<dbReference type="EMBL" id="NHMK01000016">
    <property type="protein sequence ID" value="OWL95449.1"/>
    <property type="molecule type" value="Genomic_DNA"/>
</dbReference>
<dbReference type="OrthoDB" id="9811665at2"/>
<feature type="domain" description="Bacteriophage T5 Orf172 DNA-binding" evidence="2">
    <location>
        <begin position="360"/>
        <end position="443"/>
    </location>
</feature>
<accession>A0A246BJH1</accession>
<dbReference type="InterPro" id="IPR025280">
    <property type="entry name" value="SNIPE"/>
</dbReference>
<keyword evidence="1" id="KW-0175">Coiled coil</keyword>
<dbReference type="Pfam" id="PF13455">
    <property type="entry name" value="MUG113"/>
    <property type="match status" value="1"/>
</dbReference>
<proteinExistence type="predicted"/>
<keyword evidence="4" id="KW-1185">Reference proteome</keyword>
<dbReference type="SMART" id="SM00974">
    <property type="entry name" value="T5orf172"/>
    <property type="match status" value="1"/>
</dbReference>
<dbReference type="Proteomes" id="UP000197208">
    <property type="component" value="Unassembled WGS sequence"/>
</dbReference>
<gene>
    <name evidence="3" type="ORF">CBQ26_11850</name>
</gene>
<dbReference type="RefSeq" id="WP_088248847.1">
    <property type="nucleotide sequence ID" value="NZ_NHMK01000016.1"/>
</dbReference>
<evidence type="ECO:0000259" key="2">
    <source>
        <dbReference type="SMART" id="SM00974"/>
    </source>
</evidence>
<evidence type="ECO:0000313" key="3">
    <source>
        <dbReference type="EMBL" id="OWL95449.1"/>
    </source>
</evidence>
<evidence type="ECO:0000313" key="4">
    <source>
        <dbReference type="Proteomes" id="UP000197208"/>
    </source>
</evidence>
<comment type="caution">
    <text evidence="3">The sequence shown here is derived from an EMBL/GenBank/DDBJ whole genome shotgun (WGS) entry which is preliminary data.</text>
</comment>
<dbReference type="InterPro" id="IPR018306">
    <property type="entry name" value="Phage_T5_Orf172_DNA-bd"/>
</dbReference>
<feature type="coiled-coil region" evidence="1">
    <location>
        <begin position="258"/>
        <end position="336"/>
    </location>
</feature>
<dbReference type="AlphaFoldDB" id="A0A246BJH1"/>
<feature type="coiled-coil region" evidence="1">
    <location>
        <begin position="49"/>
        <end position="117"/>
    </location>
</feature>
<evidence type="ECO:0000256" key="1">
    <source>
        <dbReference type="SAM" id="Coils"/>
    </source>
</evidence>
<dbReference type="Pfam" id="PF13250">
    <property type="entry name" value="SNIPE"/>
    <property type="match status" value="1"/>
</dbReference>
<name>A0A246BJH1_9DEIO</name>
<protein>
    <recommendedName>
        <fullName evidence="2">Bacteriophage T5 Orf172 DNA-binding domain-containing protein</fullName>
    </recommendedName>
</protein>
<sequence>MGWFLAVVFFSLYVYTVTSGTRRFKQLEAQKVLGDQQHRALQSTHAADADTAGRRIAELEGDLDNIRRDFEGIQEAFRPYHGLLDINAQYAKVERALNDKQNAARDLDLRIARLQKEVDPLDLESIARDFGLYEPKYDFGTSALYKHELERVRKAQKELIRQGGAVKSPTTWTINGNEALGRKMLKEIAQLQARAFNGESEALIQKVRFDNVLKIESRLVELWKKINVLDGETGSHLTLPFLELKLQELRLVHEYHEKRQIEAEEQRAIREQMREEERAQKELDRALADAEREEQRYEVALERARRDVESAVGAQQERLQGEIARLSEALAAAHARSERAISMAQQTRVGHVYVISNIGSFGENVYKIGMTRRLEPLERVRELGNASVPFNFDVHAVIYSEDAPKLEADLHREFAARRVNQVNPRKEFFHITLEEIAGFVQRHHGQIEFTMAAEAADYRKTRAMTA</sequence>
<reference evidence="3 4" key="1">
    <citation type="submission" date="2017-05" db="EMBL/GenBank/DDBJ databases">
        <title>De novo genome assembly of Deniococcus indicus strain DR1.</title>
        <authorList>
            <person name="Chauhan D."/>
            <person name="Yennamalli R.M."/>
            <person name="Priyadarshini R."/>
        </authorList>
    </citation>
    <scope>NUCLEOTIDE SEQUENCE [LARGE SCALE GENOMIC DNA]</scope>
    <source>
        <strain evidence="3 4">DR1</strain>
    </source>
</reference>